<dbReference type="Proteomes" id="UP001319883">
    <property type="component" value="Unassembled WGS sequence"/>
</dbReference>
<keyword evidence="6" id="KW-0663">Pyridoxal phosphate</keyword>
<evidence type="ECO:0000256" key="4">
    <source>
        <dbReference type="ARBA" id="ARBA00022576"/>
    </source>
</evidence>
<gene>
    <name evidence="8" type="ORF">KGQ91_15460</name>
</gene>
<proteinExistence type="inferred from homology"/>
<evidence type="ECO:0000256" key="5">
    <source>
        <dbReference type="ARBA" id="ARBA00022679"/>
    </source>
</evidence>
<dbReference type="Gene3D" id="3.90.1150.10">
    <property type="entry name" value="Aspartate Aminotransferase, domain 1"/>
    <property type="match status" value="1"/>
</dbReference>
<keyword evidence="9" id="KW-1185">Reference proteome</keyword>
<comment type="caution">
    <text evidence="8">The sequence shown here is derived from an EMBL/GenBank/DDBJ whole genome shotgun (WGS) entry which is preliminary data.</text>
</comment>
<comment type="subunit">
    <text evidence="3">Homodimer.</text>
</comment>
<dbReference type="InterPro" id="IPR000796">
    <property type="entry name" value="Asp_trans"/>
</dbReference>
<dbReference type="InterPro" id="IPR015422">
    <property type="entry name" value="PyrdxlP-dep_Trfase_small"/>
</dbReference>
<feature type="domain" description="Aminotransferase class I/classII large" evidence="7">
    <location>
        <begin position="27"/>
        <end position="391"/>
    </location>
</feature>
<keyword evidence="4 8" id="KW-0032">Aminotransferase</keyword>
<evidence type="ECO:0000313" key="8">
    <source>
        <dbReference type="EMBL" id="MBZ9569066.1"/>
    </source>
</evidence>
<dbReference type="NCBIfam" id="NF006719">
    <property type="entry name" value="PRK09257.1"/>
    <property type="match status" value="1"/>
</dbReference>
<dbReference type="Pfam" id="PF00155">
    <property type="entry name" value="Aminotran_1_2"/>
    <property type="match status" value="1"/>
</dbReference>
<evidence type="ECO:0000259" key="7">
    <source>
        <dbReference type="Pfam" id="PF00155"/>
    </source>
</evidence>
<dbReference type="SUPFAM" id="SSF53383">
    <property type="entry name" value="PLP-dependent transferases"/>
    <property type="match status" value="1"/>
</dbReference>
<dbReference type="CDD" id="cd00609">
    <property type="entry name" value="AAT_like"/>
    <property type="match status" value="1"/>
</dbReference>
<dbReference type="PANTHER" id="PTHR11879">
    <property type="entry name" value="ASPARTATE AMINOTRANSFERASE"/>
    <property type="match status" value="1"/>
</dbReference>
<comment type="cofactor">
    <cofactor evidence="1">
        <name>pyridoxal 5'-phosphate</name>
        <dbReference type="ChEBI" id="CHEBI:597326"/>
    </cofactor>
</comment>
<dbReference type="PANTHER" id="PTHR11879:SF22">
    <property type="entry name" value="ASPARTATE AMINOTRANSFERASE, MITOCHONDRIAL"/>
    <property type="match status" value="1"/>
</dbReference>
<evidence type="ECO:0000313" key="9">
    <source>
        <dbReference type="Proteomes" id="UP001319883"/>
    </source>
</evidence>
<dbReference type="RefSeq" id="WP_224414418.1">
    <property type="nucleotide sequence ID" value="NZ_JAGXFC010000001.1"/>
</dbReference>
<evidence type="ECO:0000256" key="6">
    <source>
        <dbReference type="ARBA" id="ARBA00022898"/>
    </source>
</evidence>
<comment type="similarity">
    <text evidence="2">Belongs to the class-I pyridoxal-phosphate-dependent aminotransferase family.</text>
</comment>
<dbReference type="Gene3D" id="3.40.640.10">
    <property type="entry name" value="Type I PLP-dependent aspartate aminotransferase-like (Major domain)"/>
    <property type="match status" value="1"/>
</dbReference>
<keyword evidence="5" id="KW-0808">Transferase</keyword>
<evidence type="ECO:0000256" key="1">
    <source>
        <dbReference type="ARBA" id="ARBA00001933"/>
    </source>
</evidence>
<name>A0ABS7X537_9GAMM</name>
<dbReference type="InterPro" id="IPR015424">
    <property type="entry name" value="PyrdxlP-dep_Trfase"/>
</dbReference>
<protein>
    <submittedName>
        <fullName evidence="8">Aspartate/tyrosine/aromatic aminotransferase</fullName>
    </submittedName>
</protein>
<evidence type="ECO:0000256" key="3">
    <source>
        <dbReference type="ARBA" id="ARBA00011738"/>
    </source>
</evidence>
<organism evidence="8 9">
    <name type="scientific">Modicisalibacter tunisiensis</name>
    <dbReference type="NCBI Taxonomy" id="390637"/>
    <lineage>
        <taxon>Bacteria</taxon>
        <taxon>Pseudomonadati</taxon>
        <taxon>Pseudomonadota</taxon>
        <taxon>Gammaproteobacteria</taxon>
        <taxon>Oceanospirillales</taxon>
        <taxon>Halomonadaceae</taxon>
        <taxon>Modicisalibacter</taxon>
    </lineage>
</organism>
<dbReference type="EMBL" id="JAGXFD010000002">
    <property type="protein sequence ID" value="MBZ9569066.1"/>
    <property type="molecule type" value="Genomic_DNA"/>
</dbReference>
<reference evidence="8 9" key="1">
    <citation type="submission" date="2021-05" db="EMBL/GenBank/DDBJ databases">
        <title>Petroleum and Energy Research Collection (APPE): ex situ preservation of microbial diversity associated with the oil industry and exploitation of its biotechnological potential.</title>
        <authorList>
            <person name="Paixao C.T.M."/>
            <person name="Gomes M.B."/>
            <person name="Oliveira V.M."/>
        </authorList>
    </citation>
    <scope>NUCLEOTIDE SEQUENCE [LARGE SCALE GENOMIC DNA]</scope>
    <source>
        <strain evidence="8 9">LIT2</strain>
    </source>
</reference>
<accession>A0ABS7X537</accession>
<dbReference type="InterPro" id="IPR004839">
    <property type="entry name" value="Aminotransferase_I/II_large"/>
</dbReference>
<dbReference type="GO" id="GO:0008483">
    <property type="term" value="F:transaminase activity"/>
    <property type="evidence" value="ECO:0007669"/>
    <property type="project" value="UniProtKB-KW"/>
</dbReference>
<dbReference type="PRINTS" id="PR00799">
    <property type="entry name" value="TRANSAMINASE"/>
</dbReference>
<evidence type="ECO:0000256" key="2">
    <source>
        <dbReference type="ARBA" id="ARBA00007441"/>
    </source>
</evidence>
<sequence length="396" mass="43853">MFEQIERVPGDAILGLIDAFKKDSNPQKVDLGVGVYRDEQGNTPILRSVKEAEARLLKNETTKSYIGSHGDPRYGKAILSLVLGEDSPVLAANRASATQSPGGTGALRLAADFIKTQLPGKRIWVSDPTWPNHLGIFHAADVELHKYPYVDADNRLDFDGMLAALKEIPEGDVVLLHACCHNPSGFDLTQAQWKQVLEVVKARQLLPLIDFAYQGFGDGLDEDAYGVRLFAENLDELLITSSCSKNFGIYRERTGCLIAIARDSEQMENVRSQFAIVARENYSNPPAHGGSVVIEILESAELAAQWREEVAEMRNRINGLRRDFVEALKPHGLDERFAFIAEQRGMFSYTGLSGEQVDRLRDEYSIYMVRSGRANVAGLVSDNLPYVARAIADVVK</sequence>
<dbReference type="InterPro" id="IPR015421">
    <property type="entry name" value="PyrdxlP-dep_Trfase_major"/>
</dbReference>